<name>A0AAW6T337_9MICO</name>
<comment type="caution">
    <text evidence="4">The sequence shown here is derived from an EMBL/GenBank/DDBJ whole genome shotgun (WGS) entry which is preliminary data.</text>
</comment>
<organism evidence="4 5">
    <name type="scientific">Ruicaihuangia caeni</name>
    <dbReference type="NCBI Taxonomy" id="3042517"/>
    <lineage>
        <taxon>Bacteria</taxon>
        <taxon>Bacillati</taxon>
        <taxon>Actinomycetota</taxon>
        <taxon>Actinomycetes</taxon>
        <taxon>Micrococcales</taxon>
        <taxon>Microbacteriaceae</taxon>
        <taxon>Ruicaihuangia</taxon>
    </lineage>
</organism>
<dbReference type="InterPro" id="IPR058407">
    <property type="entry name" value="DUF8094"/>
</dbReference>
<dbReference type="AlphaFoldDB" id="A0AAW6T337"/>
<evidence type="ECO:0000256" key="2">
    <source>
        <dbReference type="SAM" id="Phobius"/>
    </source>
</evidence>
<feature type="transmembrane region" description="Helical" evidence="2">
    <location>
        <begin position="174"/>
        <end position="194"/>
    </location>
</feature>
<evidence type="ECO:0000313" key="5">
    <source>
        <dbReference type="Proteomes" id="UP001321506"/>
    </source>
</evidence>
<protein>
    <recommendedName>
        <fullName evidence="3">DUF8094 domain-containing protein</fullName>
    </recommendedName>
</protein>
<dbReference type="Proteomes" id="UP001321506">
    <property type="component" value="Unassembled WGS sequence"/>
</dbReference>
<keyword evidence="2" id="KW-0812">Transmembrane</keyword>
<gene>
    <name evidence="4" type="ORF">QF206_01955</name>
</gene>
<keyword evidence="5" id="KW-1185">Reference proteome</keyword>
<proteinExistence type="predicted"/>
<evidence type="ECO:0000313" key="4">
    <source>
        <dbReference type="EMBL" id="MDI2097734.1"/>
    </source>
</evidence>
<feature type="region of interest" description="Disordered" evidence="1">
    <location>
        <begin position="200"/>
        <end position="233"/>
    </location>
</feature>
<keyword evidence="2" id="KW-1133">Transmembrane helix</keyword>
<reference evidence="4 5" key="1">
    <citation type="submission" date="2023-04" db="EMBL/GenBank/DDBJ databases">
        <title>Klugiella caeni sp. nov. isolated from the sludge of biochemical tank.</title>
        <authorList>
            <person name="Geng K."/>
        </authorList>
    </citation>
    <scope>NUCLEOTIDE SEQUENCE [LARGE SCALE GENOMIC DNA]</scope>
    <source>
        <strain evidence="4 5">YN-L-19</strain>
    </source>
</reference>
<feature type="domain" description="DUF8094" evidence="3">
    <location>
        <begin position="298"/>
        <end position="618"/>
    </location>
</feature>
<dbReference type="EMBL" id="JASATX010000001">
    <property type="protein sequence ID" value="MDI2097734.1"/>
    <property type="molecule type" value="Genomic_DNA"/>
</dbReference>
<sequence>MRFVFAIVAFVVAALMIAVGVAQRTIFAGPDTVAAVAEVTEPAPLLLVDGAALNTFDGRQTIKVGGEGTLFAAYGRTSDVMAWIGDAAHNSIEWDADAQEFRTVFHAGDEAAVPNPFGSDLWLAEFKQENEISLAVSLPDDVSLLVATDGTNPAPTDVRVVWPMTVSKPWSGPLIIGGAALLLVGLLLLLWAIVHLRRSRGPRRSQPKDPDDPTPPRIGRFKPKADAAVPPLRQSGRRAIRPMVAGVPLVISALLLSGCAPSELPDFITGDVPLQTSSPKDAAGTGDAEQQEAPPAVALTERQADRIITQVGTAVTQADAELNADLAATRLAGPALELRKANYSARAIDSAIAPVVPAIADNPIQLLLPQQTDTWPRVVFTVTREAPPEPEPTQAPGDGTDAGETQPTEPSEETPAAPSVALMLVQESPRSQYKVHYAMTLTSDLPELAPASLGTARLPLDSKLLAIDPAQVVPMYADILQKGAESEYADMVKIEGDPVIAAYGAEKKAERAATLAEANAAITYTSAAGSGDPYVLATNDLGAIVAVNLNETETVKPSTAGAAVNSVGAIKALSGRDQSTKGFTAIYGMQLLFYVPGLGDDGEQIVLLGYSQGLIGAAEVN</sequence>
<feature type="compositionally biased region" description="Low complexity" evidence="1">
    <location>
        <begin position="404"/>
        <end position="417"/>
    </location>
</feature>
<feature type="region of interest" description="Disordered" evidence="1">
    <location>
        <begin position="271"/>
        <end position="292"/>
    </location>
</feature>
<evidence type="ECO:0000256" key="1">
    <source>
        <dbReference type="SAM" id="MobiDB-lite"/>
    </source>
</evidence>
<feature type="region of interest" description="Disordered" evidence="1">
    <location>
        <begin position="384"/>
        <end position="417"/>
    </location>
</feature>
<dbReference type="Pfam" id="PF26366">
    <property type="entry name" value="DUF8094"/>
    <property type="match status" value="1"/>
</dbReference>
<evidence type="ECO:0000259" key="3">
    <source>
        <dbReference type="Pfam" id="PF26366"/>
    </source>
</evidence>
<feature type="transmembrane region" description="Helical" evidence="2">
    <location>
        <begin position="239"/>
        <end position="258"/>
    </location>
</feature>
<keyword evidence="2" id="KW-0472">Membrane</keyword>
<accession>A0AAW6T337</accession>
<dbReference type="RefSeq" id="WP_281487518.1">
    <property type="nucleotide sequence ID" value="NZ_JASATX010000001.1"/>
</dbReference>